<evidence type="ECO:0000313" key="9">
    <source>
        <dbReference type="Proteomes" id="UP000294593"/>
    </source>
</evidence>
<feature type="binding site" evidence="5">
    <location>
        <position position="141"/>
    </location>
    <ligand>
        <name>S-adenosyl-L-methionine</name>
        <dbReference type="ChEBI" id="CHEBI:59789"/>
    </ligand>
</feature>
<dbReference type="InterPro" id="IPR050320">
    <property type="entry name" value="N5-glutamine_MTase"/>
</dbReference>
<dbReference type="InterPro" id="IPR004556">
    <property type="entry name" value="HemK-like"/>
</dbReference>
<name>A0A4R6RJI2_9BURK</name>
<dbReference type="PROSITE" id="PS00092">
    <property type="entry name" value="N6_MTASE"/>
    <property type="match status" value="1"/>
</dbReference>
<dbReference type="AlphaFoldDB" id="A0A4R6RJI2"/>
<sequence>MTTPTTVAQALQHAREAGLARLDAQRIVGGALGRTHAWLLAHDTDGLAEADAQRIATLVARRAAGEPLAYLHGDQEFFGLNLHVTPDVLIPRPDTETLVHWALDVLPADRPCRVADLGTGSGAIALAIASQRPLAEVTAVDLSDAALAVARGNAQALGLTQVRFAAGSWLAPLAGQRFDLIVSNPPYIAEGDPHLPALRFEPITALTAGRDGLSDLRQIVAQAGGHIHGNGHLLLEHGHDQAEAAAQLLRDAGFTDVSTRFDFGGQTRCTGGRWRG</sequence>
<keyword evidence="1 5" id="KW-0489">Methyltransferase</keyword>
<dbReference type="GO" id="GO:0032259">
    <property type="term" value="P:methylation"/>
    <property type="evidence" value="ECO:0007669"/>
    <property type="project" value="UniProtKB-KW"/>
</dbReference>
<dbReference type="FunFam" id="3.40.50.150:FF:000053">
    <property type="entry name" value="Release factor glutamine methyltransferase"/>
    <property type="match status" value="1"/>
</dbReference>
<keyword evidence="2 5" id="KW-0808">Transferase</keyword>
<dbReference type="Pfam" id="PF17827">
    <property type="entry name" value="PrmC_N"/>
    <property type="match status" value="1"/>
</dbReference>
<comment type="catalytic activity">
    <reaction evidence="4 5">
        <text>L-glutaminyl-[peptide chain release factor] + S-adenosyl-L-methionine = N(5)-methyl-L-glutaminyl-[peptide chain release factor] + S-adenosyl-L-homocysteine + H(+)</text>
        <dbReference type="Rhea" id="RHEA:42896"/>
        <dbReference type="Rhea" id="RHEA-COMP:10271"/>
        <dbReference type="Rhea" id="RHEA-COMP:10272"/>
        <dbReference type="ChEBI" id="CHEBI:15378"/>
        <dbReference type="ChEBI" id="CHEBI:30011"/>
        <dbReference type="ChEBI" id="CHEBI:57856"/>
        <dbReference type="ChEBI" id="CHEBI:59789"/>
        <dbReference type="ChEBI" id="CHEBI:61891"/>
        <dbReference type="EC" id="2.1.1.297"/>
    </reaction>
</comment>
<dbReference type="InterPro" id="IPR007848">
    <property type="entry name" value="Small_mtfrase_dom"/>
</dbReference>
<dbReference type="NCBIfam" id="TIGR03534">
    <property type="entry name" value="RF_mod_PrmC"/>
    <property type="match status" value="1"/>
</dbReference>
<dbReference type="InterPro" id="IPR002052">
    <property type="entry name" value="DNA_methylase_N6_adenine_CS"/>
</dbReference>
<dbReference type="Gene3D" id="3.40.50.150">
    <property type="entry name" value="Vaccinia Virus protein VP39"/>
    <property type="match status" value="1"/>
</dbReference>
<evidence type="ECO:0000256" key="2">
    <source>
        <dbReference type="ARBA" id="ARBA00022679"/>
    </source>
</evidence>
<dbReference type="PANTHER" id="PTHR18895:SF74">
    <property type="entry name" value="MTRF1L RELEASE FACTOR GLUTAMINE METHYLTRANSFERASE"/>
    <property type="match status" value="1"/>
</dbReference>
<organism evidence="8 9">
    <name type="scientific">Aquabacterium commune</name>
    <dbReference type="NCBI Taxonomy" id="70586"/>
    <lineage>
        <taxon>Bacteria</taxon>
        <taxon>Pseudomonadati</taxon>
        <taxon>Pseudomonadota</taxon>
        <taxon>Betaproteobacteria</taxon>
        <taxon>Burkholderiales</taxon>
        <taxon>Aquabacterium</taxon>
    </lineage>
</organism>
<dbReference type="CDD" id="cd02440">
    <property type="entry name" value="AdoMet_MTases"/>
    <property type="match status" value="1"/>
</dbReference>
<comment type="function">
    <text evidence="5">Methylates the class 1 translation termination release factors RF1/PrfA and RF2/PrfB on the glutamine residue of the universally conserved GGQ motif.</text>
</comment>
<gene>
    <name evidence="5" type="primary">prmC</name>
    <name evidence="8" type="ORF">EV672_102388</name>
</gene>
<comment type="similarity">
    <text evidence="5">Belongs to the protein N5-glutamine methyltransferase family. PrmC subfamily.</text>
</comment>
<comment type="caution">
    <text evidence="8">The sequence shown here is derived from an EMBL/GenBank/DDBJ whole genome shotgun (WGS) entry which is preliminary data.</text>
</comment>
<dbReference type="OrthoDB" id="9800643at2"/>
<dbReference type="InterPro" id="IPR040758">
    <property type="entry name" value="PrmC_N"/>
</dbReference>
<dbReference type="EMBL" id="SNXW01000002">
    <property type="protein sequence ID" value="TDP86037.1"/>
    <property type="molecule type" value="Genomic_DNA"/>
</dbReference>
<feature type="binding site" evidence="5">
    <location>
        <begin position="184"/>
        <end position="187"/>
    </location>
    <ligand>
        <name>substrate</name>
    </ligand>
</feature>
<protein>
    <recommendedName>
        <fullName evidence="5">Release factor glutamine methyltransferase</fullName>
        <shortName evidence="5">RF MTase</shortName>
        <ecNumber evidence="5">2.1.1.297</ecNumber>
    </recommendedName>
    <alternativeName>
        <fullName evidence="5">N5-glutamine methyltransferase PrmC</fullName>
    </alternativeName>
    <alternativeName>
        <fullName evidence="5">Protein-(glutamine-N5) MTase PrmC</fullName>
    </alternativeName>
    <alternativeName>
        <fullName evidence="5">Protein-glutamine N-methyltransferase PrmC</fullName>
    </alternativeName>
</protein>
<keyword evidence="9" id="KW-1185">Reference proteome</keyword>
<dbReference type="RefSeq" id="WP_133607136.1">
    <property type="nucleotide sequence ID" value="NZ_SNXW01000002.1"/>
</dbReference>
<evidence type="ECO:0000259" key="7">
    <source>
        <dbReference type="Pfam" id="PF17827"/>
    </source>
</evidence>
<dbReference type="Gene3D" id="1.10.8.10">
    <property type="entry name" value="DNA helicase RuvA subunit, C-terminal domain"/>
    <property type="match status" value="1"/>
</dbReference>
<dbReference type="Proteomes" id="UP000294593">
    <property type="component" value="Unassembled WGS sequence"/>
</dbReference>
<evidence type="ECO:0000256" key="1">
    <source>
        <dbReference type="ARBA" id="ARBA00022603"/>
    </source>
</evidence>
<evidence type="ECO:0000256" key="3">
    <source>
        <dbReference type="ARBA" id="ARBA00022691"/>
    </source>
</evidence>
<evidence type="ECO:0000256" key="5">
    <source>
        <dbReference type="HAMAP-Rule" id="MF_02126"/>
    </source>
</evidence>
<dbReference type="NCBIfam" id="TIGR00536">
    <property type="entry name" value="hemK_fam"/>
    <property type="match status" value="1"/>
</dbReference>
<dbReference type="HAMAP" id="MF_02126">
    <property type="entry name" value="RF_methyltr_PrmC"/>
    <property type="match status" value="1"/>
</dbReference>
<dbReference type="GO" id="GO:0102559">
    <property type="term" value="F:peptide chain release factor N(5)-glutamine methyltransferase activity"/>
    <property type="evidence" value="ECO:0007669"/>
    <property type="project" value="UniProtKB-EC"/>
</dbReference>
<dbReference type="InterPro" id="IPR019874">
    <property type="entry name" value="RF_methyltr_PrmC"/>
</dbReference>
<feature type="domain" description="Methyltransferase small" evidence="6">
    <location>
        <begin position="103"/>
        <end position="191"/>
    </location>
</feature>
<dbReference type="InterPro" id="IPR029063">
    <property type="entry name" value="SAM-dependent_MTases_sf"/>
</dbReference>
<feature type="binding site" evidence="5">
    <location>
        <begin position="118"/>
        <end position="122"/>
    </location>
    <ligand>
        <name>S-adenosyl-L-methionine</name>
        <dbReference type="ChEBI" id="CHEBI:59789"/>
    </ligand>
</feature>
<dbReference type="EC" id="2.1.1.297" evidence="5"/>
<dbReference type="GO" id="GO:0003676">
    <property type="term" value="F:nucleic acid binding"/>
    <property type="evidence" value="ECO:0007669"/>
    <property type="project" value="InterPro"/>
</dbReference>
<keyword evidence="3 5" id="KW-0949">S-adenosyl-L-methionine</keyword>
<evidence type="ECO:0000256" key="4">
    <source>
        <dbReference type="ARBA" id="ARBA00048391"/>
    </source>
</evidence>
<dbReference type="PANTHER" id="PTHR18895">
    <property type="entry name" value="HEMK METHYLTRANSFERASE"/>
    <property type="match status" value="1"/>
</dbReference>
<feature type="binding site" evidence="5">
    <location>
        <position position="169"/>
    </location>
    <ligand>
        <name>S-adenosyl-L-methionine</name>
        <dbReference type="ChEBI" id="CHEBI:59789"/>
    </ligand>
</feature>
<feature type="binding site" evidence="5">
    <location>
        <position position="184"/>
    </location>
    <ligand>
        <name>S-adenosyl-L-methionine</name>
        <dbReference type="ChEBI" id="CHEBI:59789"/>
    </ligand>
</feature>
<dbReference type="Pfam" id="PF05175">
    <property type="entry name" value="MTS"/>
    <property type="match status" value="1"/>
</dbReference>
<dbReference type="SUPFAM" id="SSF53335">
    <property type="entry name" value="S-adenosyl-L-methionine-dependent methyltransferases"/>
    <property type="match status" value="1"/>
</dbReference>
<proteinExistence type="inferred from homology"/>
<evidence type="ECO:0000259" key="6">
    <source>
        <dbReference type="Pfam" id="PF05175"/>
    </source>
</evidence>
<accession>A0A4R6RJI2</accession>
<feature type="domain" description="Release factor glutamine methyltransferase N-terminal" evidence="7">
    <location>
        <begin position="13"/>
        <end position="73"/>
    </location>
</feature>
<evidence type="ECO:0000313" key="8">
    <source>
        <dbReference type="EMBL" id="TDP86037.1"/>
    </source>
</evidence>
<reference evidence="8 9" key="1">
    <citation type="submission" date="2019-03" db="EMBL/GenBank/DDBJ databases">
        <title>Genomic Encyclopedia of Type Strains, Phase IV (KMG-IV): sequencing the most valuable type-strain genomes for metagenomic binning, comparative biology and taxonomic classification.</title>
        <authorList>
            <person name="Goeker M."/>
        </authorList>
    </citation>
    <scope>NUCLEOTIDE SEQUENCE [LARGE SCALE GENOMIC DNA]</scope>
    <source>
        <strain evidence="8 9">DSM 11901</strain>
    </source>
</reference>